<gene>
    <name evidence="8" type="ORF">E4100_01940</name>
</gene>
<evidence type="ECO:0000256" key="5">
    <source>
        <dbReference type="ARBA" id="ARBA00022989"/>
    </source>
</evidence>
<accession>A0A4Z0D952</accession>
<evidence type="ECO:0000256" key="7">
    <source>
        <dbReference type="SAM" id="Phobius"/>
    </source>
</evidence>
<feature type="transmembrane region" description="Helical" evidence="7">
    <location>
        <begin position="157"/>
        <end position="182"/>
    </location>
</feature>
<reference evidence="8 9" key="1">
    <citation type="submission" date="2019-03" db="EMBL/GenBank/DDBJ databases">
        <title>Draft genome sequence data and analysis of a Fermenting Bacterium, Soehngenia longevitae strain 1933PT, isolated from petroleum reservoir in Azerbaijan.</title>
        <authorList>
            <person name="Grouzdev D.S."/>
            <person name="Bidzhieva S.K."/>
            <person name="Sokolova D.S."/>
            <person name="Tourova T.P."/>
            <person name="Poltaraus A.B."/>
            <person name="Nazina T.N."/>
        </authorList>
    </citation>
    <scope>NUCLEOTIDE SEQUENCE [LARGE SCALE GENOMIC DNA]</scope>
    <source>
        <strain evidence="8 9">1933P</strain>
    </source>
</reference>
<dbReference type="OrthoDB" id="9788907at2"/>
<keyword evidence="6 7" id="KW-0472">Membrane</keyword>
<name>A0A4Z0D952_9FIRM</name>
<keyword evidence="4 7" id="KW-0812">Transmembrane</keyword>
<dbReference type="PANTHER" id="PTHR33567">
    <property type="entry name" value="CHROMATE ION TRANSPORTER (EUROFUNG)"/>
    <property type="match status" value="1"/>
</dbReference>
<dbReference type="GO" id="GO:0015109">
    <property type="term" value="F:chromate transmembrane transporter activity"/>
    <property type="evidence" value="ECO:0007669"/>
    <property type="project" value="InterPro"/>
</dbReference>
<dbReference type="Pfam" id="PF02417">
    <property type="entry name" value="Chromate_transp"/>
    <property type="match status" value="2"/>
</dbReference>
<feature type="transmembrane region" description="Helical" evidence="7">
    <location>
        <begin position="272"/>
        <end position="290"/>
    </location>
</feature>
<dbReference type="RefSeq" id="WP_135270316.1">
    <property type="nucleotide sequence ID" value="NZ_SRIB01000002.1"/>
</dbReference>
<evidence type="ECO:0000256" key="2">
    <source>
        <dbReference type="ARBA" id="ARBA00005262"/>
    </source>
</evidence>
<sequence>MDNKEYKLLPKQERSNRQLEITRTFLKLGFLAFGGPAAHIAMLEEEAVTKKKWLDRDKFMDFFGATNLIPGPNSTEMVIMVGYDYGGVLGLINAGVSFILPAMLIVLLFAVFYVNYGALPEVGAILDGIKPVIMAIILNALFRLFKTVIDSKKKIIFALLAAILYYVGLTEIGLIISIGVIMMIFDNRDKLKSKLFSISLPMIFLVFLKIGAFLYGSGYVLLAFLESEFIEKRGLLTMTQLLDAISVGQFTPGPVFTTATFIGYLLGSFPGAILATIGIFLPAFVVVYLIKPHIQKLRSSVYFSSLLDGVNIASLVMMAFVSINLGIASLFNLTTVIIFSLSLMLMTRFKVNTAILIVLGGVVNYILTIL</sequence>
<dbReference type="PIRSF" id="PIRSF004810">
    <property type="entry name" value="ChrA"/>
    <property type="match status" value="1"/>
</dbReference>
<dbReference type="EMBL" id="SRIB01000002">
    <property type="protein sequence ID" value="TFZ41362.1"/>
    <property type="molecule type" value="Genomic_DNA"/>
</dbReference>
<evidence type="ECO:0000313" key="8">
    <source>
        <dbReference type="EMBL" id="TFZ41362.1"/>
    </source>
</evidence>
<evidence type="ECO:0000313" key="9">
    <source>
        <dbReference type="Proteomes" id="UP000298381"/>
    </source>
</evidence>
<proteinExistence type="inferred from homology"/>
<dbReference type="InterPro" id="IPR014047">
    <property type="entry name" value="Chr_Tranpt_l_chain"/>
</dbReference>
<dbReference type="InterPro" id="IPR003370">
    <property type="entry name" value="Chromate_transpt"/>
</dbReference>
<feature type="transmembrane region" description="Helical" evidence="7">
    <location>
        <begin position="327"/>
        <end position="346"/>
    </location>
</feature>
<keyword evidence="9" id="KW-1185">Reference proteome</keyword>
<feature type="transmembrane region" description="Helical" evidence="7">
    <location>
        <begin position="245"/>
        <end position="266"/>
    </location>
</feature>
<comment type="subcellular location">
    <subcellularLocation>
        <location evidence="1">Cell membrane</location>
        <topology evidence="1">Multi-pass membrane protein</topology>
    </subcellularLocation>
</comment>
<keyword evidence="3" id="KW-1003">Cell membrane</keyword>
<evidence type="ECO:0000256" key="1">
    <source>
        <dbReference type="ARBA" id="ARBA00004651"/>
    </source>
</evidence>
<dbReference type="AlphaFoldDB" id="A0A4Z0D952"/>
<dbReference type="PANTHER" id="PTHR33567:SF3">
    <property type="entry name" value="CHROMATE ION TRANSPORTER (EUROFUNG)"/>
    <property type="match status" value="1"/>
</dbReference>
<dbReference type="Proteomes" id="UP000298381">
    <property type="component" value="Unassembled WGS sequence"/>
</dbReference>
<feature type="transmembrane region" description="Helical" evidence="7">
    <location>
        <begin position="95"/>
        <end position="116"/>
    </location>
</feature>
<evidence type="ECO:0000256" key="4">
    <source>
        <dbReference type="ARBA" id="ARBA00022692"/>
    </source>
</evidence>
<keyword evidence="5 7" id="KW-1133">Transmembrane helix</keyword>
<evidence type="ECO:0000256" key="6">
    <source>
        <dbReference type="ARBA" id="ARBA00023136"/>
    </source>
</evidence>
<feature type="transmembrane region" description="Helical" evidence="7">
    <location>
        <begin position="302"/>
        <end position="321"/>
    </location>
</feature>
<feature type="transmembrane region" description="Helical" evidence="7">
    <location>
        <begin position="353"/>
        <end position="369"/>
    </location>
</feature>
<dbReference type="GO" id="GO:0005886">
    <property type="term" value="C:plasma membrane"/>
    <property type="evidence" value="ECO:0007669"/>
    <property type="project" value="UniProtKB-SubCell"/>
</dbReference>
<comment type="caution">
    <text evidence="8">The sequence shown here is derived from an EMBL/GenBank/DDBJ whole genome shotgun (WGS) entry which is preliminary data.</text>
</comment>
<evidence type="ECO:0000256" key="3">
    <source>
        <dbReference type="ARBA" id="ARBA00022475"/>
    </source>
</evidence>
<organism evidence="8 9">
    <name type="scientific">Soehngenia longivitae</name>
    <dbReference type="NCBI Taxonomy" id="2562294"/>
    <lineage>
        <taxon>Bacteria</taxon>
        <taxon>Bacillati</taxon>
        <taxon>Bacillota</taxon>
        <taxon>Tissierellia</taxon>
        <taxon>Tissierellales</taxon>
        <taxon>Tissierellaceae</taxon>
        <taxon>Soehngenia</taxon>
    </lineage>
</organism>
<feature type="transmembrane region" description="Helical" evidence="7">
    <location>
        <begin position="202"/>
        <end position="225"/>
    </location>
</feature>
<comment type="similarity">
    <text evidence="2">Belongs to the chromate ion transporter (CHR) (TC 2.A.51) family.</text>
</comment>
<feature type="transmembrane region" description="Helical" evidence="7">
    <location>
        <begin position="128"/>
        <end position="145"/>
    </location>
</feature>
<protein>
    <submittedName>
        <fullName evidence="8">Chromate transporter</fullName>
    </submittedName>
</protein>